<dbReference type="RefSeq" id="WP_073386305.1">
    <property type="nucleotide sequence ID" value="NZ_FQXK01000009.1"/>
</dbReference>
<dbReference type="AlphaFoldDB" id="A0A1M5X241"/>
<organism evidence="2 3">
    <name type="scientific">Butyrivibrio fibrisolvens DSM 3071</name>
    <dbReference type="NCBI Taxonomy" id="1121131"/>
    <lineage>
        <taxon>Bacteria</taxon>
        <taxon>Bacillati</taxon>
        <taxon>Bacillota</taxon>
        <taxon>Clostridia</taxon>
        <taxon>Lachnospirales</taxon>
        <taxon>Lachnospiraceae</taxon>
        <taxon>Butyrivibrio</taxon>
    </lineage>
</organism>
<sequence>MGIFNDGDEDDELFDLFMLNEIHKDSMKGSNKGGRPKSSGGCLTSLMLMLSLPIGIIIGVVALFT</sequence>
<gene>
    <name evidence="2" type="ORF">SAMN02745229_01214</name>
</gene>
<keyword evidence="1" id="KW-1133">Transmembrane helix</keyword>
<dbReference type="EMBL" id="FQXK01000009">
    <property type="protein sequence ID" value="SHH93283.1"/>
    <property type="molecule type" value="Genomic_DNA"/>
</dbReference>
<dbReference type="Proteomes" id="UP000184278">
    <property type="component" value="Unassembled WGS sequence"/>
</dbReference>
<dbReference type="STRING" id="1121131.SAMN02745229_01214"/>
<evidence type="ECO:0000256" key="1">
    <source>
        <dbReference type="SAM" id="Phobius"/>
    </source>
</evidence>
<keyword evidence="3" id="KW-1185">Reference proteome</keyword>
<evidence type="ECO:0000313" key="3">
    <source>
        <dbReference type="Proteomes" id="UP000184278"/>
    </source>
</evidence>
<evidence type="ECO:0000313" key="2">
    <source>
        <dbReference type="EMBL" id="SHH93283.1"/>
    </source>
</evidence>
<keyword evidence="1" id="KW-0472">Membrane</keyword>
<feature type="transmembrane region" description="Helical" evidence="1">
    <location>
        <begin position="42"/>
        <end position="64"/>
    </location>
</feature>
<dbReference type="GeneID" id="89510404"/>
<name>A0A1M5X241_BUTFI</name>
<keyword evidence="1" id="KW-0812">Transmembrane</keyword>
<protein>
    <submittedName>
        <fullName evidence="2">Uncharacterized protein</fullName>
    </submittedName>
</protein>
<proteinExistence type="predicted"/>
<accession>A0A1M5X241</accession>
<reference evidence="3" key="1">
    <citation type="submission" date="2016-11" db="EMBL/GenBank/DDBJ databases">
        <authorList>
            <person name="Varghese N."/>
            <person name="Submissions S."/>
        </authorList>
    </citation>
    <scope>NUCLEOTIDE SEQUENCE [LARGE SCALE GENOMIC DNA]</scope>
    <source>
        <strain evidence="3">DSM 3071</strain>
    </source>
</reference>